<protein>
    <submittedName>
        <fullName evidence="6">Uncharacterized protein</fullName>
    </submittedName>
</protein>
<name>A0A553NP59_TIGCA</name>
<accession>A0A553NP59</accession>
<dbReference type="InterPro" id="IPR036259">
    <property type="entry name" value="MFS_trans_sf"/>
</dbReference>
<dbReference type="PANTHER" id="PTHR23507">
    <property type="entry name" value="ZGC:174356"/>
    <property type="match status" value="1"/>
</dbReference>
<feature type="transmembrane region" description="Helical" evidence="5">
    <location>
        <begin position="656"/>
        <end position="680"/>
    </location>
</feature>
<comment type="caution">
    <text evidence="6">The sequence shown here is derived from an EMBL/GenBank/DDBJ whole genome shotgun (WGS) entry which is preliminary data.</text>
</comment>
<dbReference type="Gene3D" id="1.20.1250.20">
    <property type="entry name" value="MFS general substrate transporter like domains"/>
    <property type="match status" value="2"/>
</dbReference>
<evidence type="ECO:0000256" key="4">
    <source>
        <dbReference type="ARBA" id="ARBA00023136"/>
    </source>
</evidence>
<dbReference type="Proteomes" id="UP000318571">
    <property type="component" value="Chromosome 4"/>
</dbReference>
<evidence type="ECO:0000313" key="7">
    <source>
        <dbReference type="Proteomes" id="UP000318571"/>
    </source>
</evidence>
<feature type="transmembrane region" description="Helical" evidence="5">
    <location>
        <begin position="150"/>
        <end position="167"/>
    </location>
</feature>
<feature type="transmembrane region" description="Helical" evidence="5">
    <location>
        <begin position="188"/>
        <end position="209"/>
    </location>
</feature>
<dbReference type="SUPFAM" id="SSF103473">
    <property type="entry name" value="MFS general substrate transporter"/>
    <property type="match status" value="2"/>
</dbReference>
<feature type="transmembrane region" description="Helical" evidence="5">
    <location>
        <begin position="880"/>
        <end position="900"/>
    </location>
</feature>
<dbReference type="Pfam" id="PF07690">
    <property type="entry name" value="MFS_1"/>
    <property type="match status" value="2"/>
</dbReference>
<feature type="transmembrane region" description="Helical" evidence="5">
    <location>
        <begin position="567"/>
        <end position="586"/>
    </location>
</feature>
<proteinExistence type="predicted"/>
<comment type="subcellular location">
    <subcellularLocation>
        <location evidence="1">Membrane</location>
        <topology evidence="1">Multi-pass membrane protein</topology>
    </subcellularLocation>
</comment>
<evidence type="ECO:0000256" key="5">
    <source>
        <dbReference type="SAM" id="Phobius"/>
    </source>
</evidence>
<feature type="transmembrane region" description="Helical" evidence="5">
    <location>
        <begin position="719"/>
        <end position="737"/>
    </location>
</feature>
<dbReference type="GO" id="GO:0022857">
    <property type="term" value="F:transmembrane transporter activity"/>
    <property type="evidence" value="ECO:0007669"/>
    <property type="project" value="InterPro"/>
</dbReference>
<dbReference type="PANTHER" id="PTHR23507:SF1">
    <property type="entry name" value="FI18259P1-RELATED"/>
    <property type="match status" value="1"/>
</dbReference>
<dbReference type="InterPro" id="IPR011701">
    <property type="entry name" value="MFS"/>
</dbReference>
<organism evidence="6 7">
    <name type="scientific">Tigriopus californicus</name>
    <name type="common">Marine copepod</name>
    <dbReference type="NCBI Taxonomy" id="6832"/>
    <lineage>
        <taxon>Eukaryota</taxon>
        <taxon>Metazoa</taxon>
        <taxon>Ecdysozoa</taxon>
        <taxon>Arthropoda</taxon>
        <taxon>Crustacea</taxon>
        <taxon>Multicrustacea</taxon>
        <taxon>Hexanauplia</taxon>
        <taxon>Copepoda</taxon>
        <taxon>Harpacticoida</taxon>
        <taxon>Harpacticidae</taxon>
        <taxon>Tigriopus</taxon>
    </lineage>
</organism>
<evidence type="ECO:0000256" key="3">
    <source>
        <dbReference type="ARBA" id="ARBA00022989"/>
    </source>
</evidence>
<keyword evidence="7" id="KW-1185">Reference proteome</keyword>
<dbReference type="GO" id="GO:0016020">
    <property type="term" value="C:membrane"/>
    <property type="evidence" value="ECO:0007669"/>
    <property type="project" value="UniProtKB-SubCell"/>
</dbReference>
<keyword evidence="3 5" id="KW-1133">Transmembrane helix</keyword>
<dbReference type="OMA" id="YEATDSY"/>
<feature type="transmembrane region" description="Helical" evidence="5">
    <location>
        <begin position="215"/>
        <end position="235"/>
    </location>
</feature>
<feature type="transmembrane region" description="Helical" evidence="5">
    <location>
        <begin position="91"/>
        <end position="109"/>
    </location>
</feature>
<gene>
    <name evidence="6" type="ORF">TCAL_09805</name>
</gene>
<keyword evidence="4 5" id="KW-0472">Membrane</keyword>
<feature type="transmembrane region" description="Helical" evidence="5">
    <location>
        <begin position="278"/>
        <end position="294"/>
    </location>
</feature>
<feature type="transmembrane region" description="Helical" evidence="5">
    <location>
        <begin position="352"/>
        <end position="373"/>
    </location>
</feature>
<dbReference type="EMBL" id="VCGU01000011">
    <property type="protein sequence ID" value="TRY67229.1"/>
    <property type="molecule type" value="Genomic_DNA"/>
</dbReference>
<sequence length="945" mass="106352">MSKSASGSKLNMGGTFWAKAKHGPKKILDNITIEPMIILFNFSDALDMLSLDQLKIEKTCIQKFNYTSEMCSNLVEYEDANLEVQNYVAQFNVYVTVIVSIFPAILAFYMGAWCDLIGRKVIMLAFFSAKALGAAFLVCYSHWMDMPLEYFFVAMAIPSIMGGDPAFNMSVYSFISDISRPEQRAFRMGMIHISTKIFRPFALPLGAWLLREGSFVAVTATSCGGFALGGFLLWLRLRSFNWTPVKSDTDSKRNMFHPYHVWDSITTIFKPRPNHRRMYLLLLMGTMISIYAPFQGEKNVSYFYVRTRFGQVIAIPILAYYDISETLSIIIMVVTTMIRHIVQGLATQEWLFYLGALIDLMDFYPLAVTRALISSCAPKHELGKVLALNSSLEGLVPLIISQIYASIWQASSNGFIGAIYIFSASMTAVGQVFSIFIHVHLKGQRLAALDQSNMDEETDAINKDTIMYDTRLSDLPPTYHDLYPTRLDGISEEQLLIVKTCLNDFDFGPEVCDDLLSENNTAINSEVQNQVSDFKVWQTLAKNIFPLFFAFYIGSWCDLFGRKVVMYTYLIFQLIAQGLLVLNSAFMSWPKEILLTGPLLTGLVGGYSVFNLANAAFISDVSKPEHRAFRLGLIHIASSIPRPFVGPIGAWLLREGGFVCVTSASFVGIFLSLILLYFNLRRFDWQPPKKEFQLNVFSCRHPQASVKALVKRRPGSRRLYLFLVMITIAMIISPFSGEGQVQYLFVRTKFGWGVDEFSNYRSFDSTIGILGEIFCIPVFACLKMNESVVFLIVTLSPFLRHLVQGVSVYAWMYYLGAIFDLIGRYSTSVGKAMISACVPLTEFGKILAFITVLDSIIPMIIAPIYSALWKSTESTYPGTVFLLSAGLTLVSVICAATILIHSKCERFCQKSTEAENEEGQKSTGEEMKPKPLEAWTFETYWLTPL</sequence>
<feature type="transmembrane region" description="Helical" evidence="5">
    <location>
        <begin position="121"/>
        <end position="144"/>
    </location>
</feature>
<feature type="transmembrane region" description="Helical" evidence="5">
    <location>
        <begin position="414"/>
        <end position="437"/>
    </location>
</feature>
<evidence type="ECO:0000256" key="1">
    <source>
        <dbReference type="ARBA" id="ARBA00004141"/>
    </source>
</evidence>
<feature type="transmembrane region" description="Helical" evidence="5">
    <location>
        <begin position="593"/>
        <end position="613"/>
    </location>
</feature>
<keyword evidence="2 5" id="KW-0812">Transmembrane</keyword>
<feature type="transmembrane region" description="Helical" evidence="5">
    <location>
        <begin position="806"/>
        <end position="825"/>
    </location>
</feature>
<feature type="transmembrane region" description="Helical" evidence="5">
    <location>
        <begin position="846"/>
        <end position="868"/>
    </location>
</feature>
<evidence type="ECO:0000256" key="2">
    <source>
        <dbReference type="ARBA" id="ARBA00022692"/>
    </source>
</evidence>
<evidence type="ECO:0000313" key="6">
    <source>
        <dbReference type="EMBL" id="TRY67229.1"/>
    </source>
</evidence>
<feature type="transmembrane region" description="Helical" evidence="5">
    <location>
        <begin position="300"/>
        <end position="320"/>
    </location>
</feature>
<reference evidence="6 7" key="1">
    <citation type="journal article" date="2018" name="Nat. Ecol. Evol.">
        <title>Genomic signatures of mitonuclear coevolution across populations of Tigriopus californicus.</title>
        <authorList>
            <person name="Barreto F.S."/>
            <person name="Watson E.T."/>
            <person name="Lima T.G."/>
            <person name="Willett C.S."/>
            <person name="Edmands S."/>
            <person name="Li W."/>
            <person name="Burton R.S."/>
        </authorList>
    </citation>
    <scope>NUCLEOTIDE SEQUENCE [LARGE SCALE GENOMIC DNA]</scope>
    <source>
        <strain evidence="6 7">San Diego</strain>
    </source>
</reference>
<dbReference type="AlphaFoldDB" id="A0A553NP59"/>